<dbReference type="GeneID" id="111168720"/>
<accession>A0A2Y9MLR7</accession>
<sequence>MAPRQHLGSPSPSLVCRILTLTQCSKMPPPLWHVIRSAQCSFPTREDRVPTNEGIWWACVQQNGAECFCGVAQECKLCYEGLTKGRLVDLLERCRSQEHSLITFLPTQLHLRISFQGHTSCDVEVPYRRILGAPICQTKEIRLYIKITEDTRSRNRNTRGNFESFIAAYSLQRHCHQEEISTPGPLTSGGYRRSQNTEGLKQGFKEIRKLRPKVSLTCLASHSSNGNQILRFCLSLSGITLKRPPSPFLYTSGSQPTATLPLRGHLEMSGGIFG</sequence>
<dbReference type="RefSeq" id="XP_022418098.1">
    <property type="nucleotide sequence ID" value="XM_022562390.2"/>
</dbReference>
<dbReference type="KEGG" id="dle:111168720"/>
<gene>
    <name evidence="2" type="primary">LOC111168720</name>
</gene>
<proteinExistence type="predicted"/>
<keyword evidence="1" id="KW-1185">Reference proteome</keyword>
<name>A0A2Y9MLR7_DELLE</name>
<dbReference type="AlphaFoldDB" id="A0A2Y9MLR7"/>
<dbReference type="Proteomes" id="UP000248483">
    <property type="component" value="Unplaced"/>
</dbReference>
<protein>
    <submittedName>
        <fullName evidence="2">Uncharacterized protein LOC111168720</fullName>
    </submittedName>
</protein>
<reference evidence="2" key="1">
    <citation type="submission" date="2025-08" db="UniProtKB">
        <authorList>
            <consortium name="RefSeq"/>
        </authorList>
    </citation>
    <scope>IDENTIFICATION</scope>
    <source>
        <tissue evidence="2">Blood</tissue>
    </source>
</reference>
<evidence type="ECO:0000313" key="2">
    <source>
        <dbReference type="RefSeq" id="XP_022418098.1"/>
    </source>
</evidence>
<dbReference type="InParanoid" id="A0A2Y9MLR7"/>
<evidence type="ECO:0000313" key="1">
    <source>
        <dbReference type="Proteomes" id="UP000248483"/>
    </source>
</evidence>
<organism evidence="1 2">
    <name type="scientific">Delphinapterus leucas</name>
    <name type="common">Beluga whale</name>
    <dbReference type="NCBI Taxonomy" id="9749"/>
    <lineage>
        <taxon>Eukaryota</taxon>
        <taxon>Metazoa</taxon>
        <taxon>Chordata</taxon>
        <taxon>Craniata</taxon>
        <taxon>Vertebrata</taxon>
        <taxon>Euteleostomi</taxon>
        <taxon>Mammalia</taxon>
        <taxon>Eutheria</taxon>
        <taxon>Laurasiatheria</taxon>
        <taxon>Artiodactyla</taxon>
        <taxon>Whippomorpha</taxon>
        <taxon>Cetacea</taxon>
        <taxon>Odontoceti</taxon>
        <taxon>Monodontidae</taxon>
        <taxon>Delphinapterus</taxon>
    </lineage>
</organism>